<dbReference type="Pfam" id="PF01979">
    <property type="entry name" value="Amidohydro_1"/>
    <property type="match status" value="1"/>
</dbReference>
<dbReference type="Proteomes" id="UP000681041">
    <property type="component" value="Chromosome"/>
</dbReference>
<accession>A0A8T8K7J8</accession>
<dbReference type="InterPro" id="IPR006680">
    <property type="entry name" value="Amidohydro-rel"/>
</dbReference>
<dbReference type="PANTHER" id="PTHR43135">
    <property type="entry name" value="ALPHA-D-RIBOSE 1-METHYLPHOSPHONATE 5-TRIPHOSPHATE DIPHOSPHATASE"/>
    <property type="match status" value="1"/>
</dbReference>
<dbReference type="PANTHER" id="PTHR43135:SF3">
    <property type="entry name" value="ALPHA-D-RIBOSE 1-METHYLPHOSPHONATE 5-TRIPHOSPHATE DIPHOSPHATASE"/>
    <property type="match status" value="1"/>
</dbReference>
<dbReference type="RefSeq" id="WP_211532472.1">
    <property type="nucleotide sequence ID" value="NZ_CP058560.1"/>
</dbReference>
<evidence type="ECO:0000259" key="1">
    <source>
        <dbReference type="Pfam" id="PF01979"/>
    </source>
</evidence>
<gene>
    <name evidence="2" type="ORF">HYG87_06950</name>
</gene>
<organism evidence="2 3">
    <name type="scientific">Methanobacterium alkalithermotolerans</name>
    <dbReference type="NCBI Taxonomy" id="2731220"/>
    <lineage>
        <taxon>Archaea</taxon>
        <taxon>Methanobacteriati</taxon>
        <taxon>Methanobacteriota</taxon>
        <taxon>Methanomada group</taxon>
        <taxon>Methanobacteria</taxon>
        <taxon>Methanobacteriales</taxon>
        <taxon>Methanobacteriaceae</taxon>
        <taxon>Methanobacterium</taxon>
    </lineage>
</organism>
<dbReference type="InterPro" id="IPR011059">
    <property type="entry name" value="Metal-dep_hydrolase_composite"/>
</dbReference>
<dbReference type="Gene3D" id="3.20.20.140">
    <property type="entry name" value="Metal-dependent hydrolases"/>
    <property type="match status" value="1"/>
</dbReference>
<name>A0A8T8K7J8_9EURY</name>
<dbReference type="InterPro" id="IPR032466">
    <property type="entry name" value="Metal_Hydrolase"/>
</dbReference>
<dbReference type="KEGG" id="meme:HYG87_06950"/>
<sequence length="410" mass="45101">MKNVLITNAIIIDGTGKKPLENRDILVEKNIIKDIIPSNSLNNPEFEIIDAQGSFILPGFIDTHTHVMANGFKMEDTMQRPLALHFYNALENMDKTLNAGVTTIRDAGLADAGVKMAADKNLFPAPRMQICVMPLSISGGHFDFFLKSGFDMKLSYPGLPDSICDGEAEVRKRTREVLRSGAEVIKVMATGGVISANDSPEFAQFTIKELQAVVEEADYKGGLKVMAHAHGTDGIKNSLKAGIHSIEHGTYLDQEAADMMVENNAYLVPTFVVTNLNKKKAQQGELPEYSRKEAIEISHVHQENMELAYHSGVQIVMGTDCGVVEHGNNLLELKYLCKMGMEPQEAIMAGTLKAARCMGWEKKLGSIEKGKLADLVMVKKNPLEDISSLAREKNISMVIKDGKIVKDIRK</sequence>
<dbReference type="AlphaFoldDB" id="A0A8T8K7J8"/>
<evidence type="ECO:0000313" key="2">
    <source>
        <dbReference type="EMBL" id="QUH23515.1"/>
    </source>
</evidence>
<dbReference type="InterPro" id="IPR057744">
    <property type="entry name" value="OTAase-like"/>
</dbReference>
<dbReference type="EMBL" id="CP058560">
    <property type="protein sequence ID" value="QUH23515.1"/>
    <property type="molecule type" value="Genomic_DNA"/>
</dbReference>
<dbReference type="SUPFAM" id="SSF51338">
    <property type="entry name" value="Composite domain of metallo-dependent hydrolases"/>
    <property type="match status" value="1"/>
</dbReference>
<dbReference type="SUPFAM" id="SSF51556">
    <property type="entry name" value="Metallo-dependent hydrolases"/>
    <property type="match status" value="1"/>
</dbReference>
<keyword evidence="3" id="KW-1185">Reference proteome</keyword>
<feature type="domain" description="Amidohydrolase-related" evidence="1">
    <location>
        <begin position="55"/>
        <end position="405"/>
    </location>
</feature>
<proteinExistence type="predicted"/>
<dbReference type="Gene3D" id="2.30.40.10">
    <property type="entry name" value="Urease, subunit C, domain 1"/>
    <property type="match status" value="1"/>
</dbReference>
<dbReference type="InterPro" id="IPR051781">
    <property type="entry name" value="Metallo-dep_Hydrolase"/>
</dbReference>
<dbReference type="GO" id="GO:0016810">
    <property type="term" value="F:hydrolase activity, acting on carbon-nitrogen (but not peptide) bonds"/>
    <property type="evidence" value="ECO:0007669"/>
    <property type="project" value="InterPro"/>
</dbReference>
<reference evidence="2" key="1">
    <citation type="submission" date="2020-07" db="EMBL/GenBank/DDBJ databases">
        <title>Methanobacterium. sp. MethCan genome.</title>
        <authorList>
            <person name="Postec A."/>
            <person name="Quemeneur M."/>
        </authorList>
    </citation>
    <scope>NUCLEOTIDE SEQUENCE</scope>
    <source>
        <strain evidence="2">MethCAN</strain>
    </source>
</reference>
<protein>
    <submittedName>
        <fullName evidence="2">Amidohydrolase family protein</fullName>
    </submittedName>
</protein>
<dbReference type="CDD" id="cd01299">
    <property type="entry name" value="Met_dep_hydrolase_A"/>
    <property type="match status" value="1"/>
</dbReference>
<dbReference type="OrthoDB" id="24954at2157"/>
<dbReference type="GeneID" id="64820489"/>
<evidence type="ECO:0000313" key="3">
    <source>
        <dbReference type="Proteomes" id="UP000681041"/>
    </source>
</evidence>